<evidence type="ECO:0000256" key="7">
    <source>
        <dbReference type="ARBA" id="ARBA00034539"/>
    </source>
</evidence>
<evidence type="ECO:0000256" key="6">
    <source>
        <dbReference type="ARBA" id="ARBA00034485"/>
    </source>
</evidence>
<evidence type="ECO:0000256" key="5">
    <source>
        <dbReference type="ARBA" id="ARBA00023136"/>
    </source>
</evidence>
<evidence type="ECO:0000256" key="9">
    <source>
        <dbReference type="SAM" id="Phobius"/>
    </source>
</evidence>
<dbReference type="InterPro" id="IPR028024">
    <property type="entry name" value="LYSET"/>
</dbReference>
<name>A0A2G8LR74_STIJA</name>
<protein>
    <recommendedName>
        <fullName evidence="7">Lysosomal enzyme trafficking factor</fullName>
    </recommendedName>
    <alternativeName>
        <fullName evidence="8">Transmembrane protein 251</fullName>
    </alternativeName>
</protein>
<keyword evidence="4" id="KW-0333">Golgi apparatus</keyword>
<evidence type="ECO:0000256" key="2">
    <source>
        <dbReference type="ARBA" id="ARBA00022692"/>
    </source>
</evidence>
<organism evidence="10 11">
    <name type="scientific">Stichopus japonicus</name>
    <name type="common">Sea cucumber</name>
    <dbReference type="NCBI Taxonomy" id="307972"/>
    <lineage>
        <taxon>Eukaryota</taxon>
        <taxon>Metazoa</taxon>
        <taxon>Echinodermata</taxon>
        <taxon>Eleutherozoa</taxon>
        <taxon>Echinozoa</taxon>
        <taxon>Holothuroidea</taxon>
        <taxon>Aspidochirotacea</taxon>
        <taxon>Aspidochirotida</taxon>
        <taxon>Stichopodidae</taxon>
        <taxon>Apostichopus</taxon>
    </lineage>
</organism>
<dbReference type="PANTHER" id="PTHR31925">
    <property type="entry name" value="TRANSMEMBRANE PROTEIN 251"/>
    <property type="match status" value="1"/>
</dbReference>
<dbReference type="PANTHER" id="PTHR31925:SF1">
    <property type="entry name" value="LYSOSOMAL ENZYME TRAFFICKING FACTOR"/>
    <property type="match status" value="1"/>
</dbReference>
<evidence type="ECO:0000256" key="1">
    <source>
        <dbReference type="ARBA" id="ARBA00004653"/>
    </source>
</evidence>
<keyword evidence="3 9" id="KW-1133">Transmembrane helix</keyword>
<accession>A0A2G8LR74</accession>
<evidence type="ECO:0000313" key="10">
    <source>
        <dbReference type="EMBL" id="PIK62680.1"/>
    </source>
</evidence>
<comment type="caution">
    <text evidence="10">The sequence shown here is derived from an EMBL/GenBank/DDBJ whole genome shotgun (WGS) entry which is preliminary data.</text>
</comment>
<keyword evidence="11" id="KW-1185">Reference proteome</keyword>
<keyword evidence="5 9" id="KW-0472">Membrane</keyword>
<comment type="similarity">
    <text evidence="6">Belongs to the LYSET family.</text>
</comment>
<proteinExistence type="inferred from homology"/>
<dbReference type="OrthoDB" id="6273523at2759"/>
<dbReference type="Pfam" id="PF15190">
    <property type="entry name" value="TMEM251"/>
    <property type="match status" value="1"/>
</dbReference>
<feature type="transmembrane region" description="Helical" evidence="9">
    <location>
        <begin position="30"/>
        <end position="50"/>
    </location>
</feature>
<dbReference type="Proteomes" id="UP000230750">
    <property type="component" value="Unassembled WGS sequence"/>
</dbReference>
<gene>
    <name evidence="10" type="ORF">BSL78_00374</name>
</gene>
<dbReference type="AlphaFoldDB" id="A0A2G8LR74"/>
<keyword evidence="2 9" id="KW-0812">Transmembrane</keyword>
<evidence type="ECO:0000256" key="3">
    <source>
        <dbReference type="ARBA" id="ARBA00022989"/>
    </source>
</evidence>
<evidence type="ECO:0000256" key="8">
    <source>
        <dbReference type="ARBA" id="ARBA00034557"/>
    </source>
</evidence>
<dbReference type="GO" id="GO:0000139">
    <property type="term" value="C:Golgi membrane"/>
    <property type="evidence" value="ECO:0007669"/>
    <property type="project" value="UniProtKB-SubCell"/>
</dbReference>
<sequence length="107" mass="12111">MSQYEMDLKKDPSSLTVEQSVKRKLFSLPFWGWLIILLIPYLQVFCLLVACTKSDPANATVMVVPCFLCLRLASWNTHRQTPRQTILEVEAVETGKLMSNGHSNVSP</sequence>
<reference evidence="10 11" key="1">
    <citation type="journal article" date="2017" name="PLoS Biol.">
        <title>The sea cucumber genome provides insights into morphological evolution and visceral regeneration.</title>
        <authorList>
            <person name="Zhang X."/>
            <person name="Sun L."/>
            <person name="Yuan J."/>
            <person name="Sun Y."/>
            <person name="Gao Y."/>
            <person name="Zhang L."/>
            <person name="Li S."/>
            <person name="Dai H."/>
            <person name="Hamel J.F."/>
            <person name="Liu C."/>
            <person name="Yu Y."/>
            <person name="Liu S."/>
            <person name="Lin W."/>
            <person name="Guo K."/>
            <person name="Jin S."/>
            <person name="Xu P."/>
            <person name="Storey K.B."/>
            <person name="Huan P."/>
            <person name="Zhang T."/>
            <person name="Zhou Y."/>
            <person name="Zhang J."/>
            <person name="Lin C."/>
            <person name="Li X."/>
            <person name="Xing L."/>
            <person name="Huo D."/>
            <person name="Sun M."/>
            <person name="Wang L."/>
            <person name="Mercier A."/>
            <person name="Li F."/>
            <person name="Yang H."/>
            <person name="Xiang J."/>
        </authorList>
    </citation>
    <scope>NUCLEOTIDE SEQUENCE [LARGE SCALE GENOMIC DNA]</scope>
    <source>
        <strain evidence="10">Shaxun</strain>
        <tissue evidence="10">Muscle</tissue>
    </source>
</reference>
<evidence type="ECO:0000313" key="11">
    <source>
        <dbReference type="Proteomes" id="UP000230750"/>
    </source>
</evidence>
<comment type="subcellular location">
    <subcellularLocation>
        <location evidence="1">Golgi apparatus membrane</location>
        <topology evidence="1">Multi-pass membrane protein</topology>
    </subcellularLocation>
</comment>
<evidence type="ECO:0000256" key="4">
    <source>
        <dbReference type="ARBA" id="ARBA00023034"/>
    </source>
</evidence>
<dbReference type="EMBL" id="MRZV01000007">
    <property type="protein sequence ID" value="PIK62680.1"/>
    <property type="molecule type" value="Genomic_DNA"/>
</dbReference>